<dbReference type="VEuPathDB" id="FungiDB:HMPREF1541_03575"/>
<gene>
    <name evidence="2" type="ORF">HMPREF1541_03575</name>
</gene>
<dbReference type="InterPro" id="IPR027417">
    <property type="entry name" value="P-loop_NTPase"/>
</dbReference>
<evidence type="ECO:0000256" key="1">
    <source>
        <dbReference type="SAM" id="MobiDB-lite"/>
    </source>
</evidence>
<sequence>MKKEAGGSAATFRKGGLTIVDLSDSTMSETDICTLYELCFSIFLSPTQSGHSLIVAVDEAHQVSDRYSQAKSFTQQLVRLIHEEHRLGARVLIATQEPSCLTELLDLCDVSIIHRFRSPTWSEALKNHLAGMVWSGGADSTSGKRVFDTIVGLGDGEALLFCPGAYLDVPVSLTTGSKAEEKESANLVNPIRSPRNNEAGPDKSSTNSA</sequence>
<dbReference type="Proteomes" id="UP000030752">
    <property type="component" value="Unassembled WGS sequence"/>
</dbReference>
<dbReference type="GeneID" id="19970914"/>
<dbReference type="AlphaFoldDB" id="W2S0Z6"/>
<dbReference type="eggNOG" id="ENOG502QQSW">
    <property type="taxonomic scope" value="Eukaryota"/>
</dbReference>
<dbReference type="Gene3D" id="3.40.50.300">
    <property type="entry name" value="P-loop containing nucleotide triphosphate hydrolases"/>
    <property type="match status" value="1"/>
</dbReference>
<evidence type="ECO:0000313" key="2">
    <source>
        <dbReference type="EMBL" id="ETN41639.1"/>
    </source>
</evidence>
<dbReference type="STRING" id="1220924.W2S0Z6"/>
<proteinExistence type="predicted"/>
<evidence type="ECO:0000313" key="3">
    <source>
        <dbReference type="Proteomes" id="UP000030752"/>
    </source>
</evidence>
<accession>W2S0Z6</accession>
<keyword evidence="3" id="KW-1185">Reference proteome</keyword>
<dbReference type="SUPFAM" id="SSF52540">
    <property type="entry name" value="P-loop containing nucleoside triphosphate hydrolases"/>
    <property type="match status" value="1"/>
</dbReference>
<organism evidence="2 3">
    <name type="scientific">Cyphellophora europaea (strain CBS 101466)</name>
    <name type="common">Phialophora europaea</name>
    <dbReference type="NCBI Taxonomy" id="1220924"/>
    <lineage>
        <taxon>Eukaryota</taxon>
        <taxon>Fungi</taxon>
        <taxon>Dikarya</taxon>
        <taxon>Ascomycota</taxon>
        <taxon>Pezizomycotina</taxon>
        <taxon>Eurotiomycetes</taxon>
        <taxon>Chaetothyriomycetidae</taxon>
        <taxon>Chaetothyriales</taxon>
        <taxon>Cyphellophoraceae</taxon>
        <taxon>Cyphellophora</taxon>
    </lineage>
</organism>
<dbReference type="RefSeq" id="XP_008716148.1">
    <property type="nucleotide sequence ID" value="XM_008717926.1"/>
</dbReference>
<protein>
    <recommendedName>
        <fullName evidence="4">Zona occludens toxin N-terminal domain-containing protein</fullName>
    </recommendedName>
</protein>
<dbReference type="InParanoid" id="W2S0Z6"/>
<reference evidence="2 3" key="1">
    <citation type="submission" date="2013-03" db="EMBL/GenBank/DDBJ databases">
        <title>The Genome Sequence of Phialophora europaea CBS 101466.</title>
        <authorList>
            <consortium name="The Broad Institute Genomics Platform"/>
            <person name="Cuomo C."/>
            <person name="de Hoog S."/>
            <person name="Gorbushina A."/>
            <person name="Walker B."/>
            <person name="Young S.K."/>
            <person name="Zeng Q."/>
            <person name="Gargeya S."/>
            <person name="Fitzgerald M."/>
            <person name="Haas B."/>
            <person name="Abouelleil A."/>
            <person name="Allen A.W."/>
            <person name="Alvarado L."/>
            <person name="Arachchi H.M."/>
            <person name="Berlin A.M."/>
            <person name="Chapman S.B."/>
            <person name="Gainer-Dewar J."/>
            <person name="Goldberg J."/>
            <person name="Griggs A."/>
            <person name="Gujja S."/>
            <person name="Hansen M."/>
            <person name="Howarth C."/>
            <person name="Imamovic A."/>
            <person name="Ireland A."/>
            <person name="Larimer J."/>
            <person name="McCowan C."/>
            <person name="Murphy C."/>
            <person name="Pearson M."/>
            <person name="Poon T.W."/>
            <person name="Priest M."/>
            <person name="Roberts A."/>
            <person name="Saif S."/>
            <person name="Shea T."/>
            <person name="Sisk P."/>
            <person name="Sykes S."/>
            <person name="Wortman J."/>
            <person name="Nusbaum C."/>
            <person name="Birren B."/>
        </authorList>
    </citation>
    <scope>NUCLEOTIDE SEQUENCE [LARGE SCALE GENOMIC DNA]</scope>
    <source>
        <strain evidence="2 3">CBS 101466</strain>
    </source>
</reference>
<dbReference type="HOGENOM" id="CLU_1315364_0_0_1"/>
<evidence type="ECO:0008006" key="4">
    <source>
        <dbReference type="Google" id="ProtNLM"/>
    </source>
</evidence>
<dbReference type="EMBL" id="KB822719">
    <property type="protein sequence ID" value="ETN41639.1"/>
    <property type="molecule type" value="Genomic_DNA"/>
</dbReference>
<dbReference type="OrthoDB" id="2316594at2759"/>
<name>W2S0Z6_CYPE1</name>
<feature type="region of interest" description="Disordered" evidence="1">
    <location>
        <begin position="178"/>
        <end position="209"/>
    </location>
</feature>